<evidence type="ECO:0000256" key="3">
    <source>
        <dbReference type="ARBA" id="ARBA00023219"/>
    </source>
</evidence>
<protein>
    <submittedName>
        <fullName evidence="6">COG5518 Bacteriophage capsid portal protein</fullName>
    </submittedName>
</protein>
<dbReference type="EMBL" id="LR797076">
    <property type="protein sequence ID" value="CAB4185673.1"/>
    <property type="molecule type" value="Genomic_DNA"/>
</dbReference>
<evidence type="ECO:0000313" key="6">
    <source>
        <dbReference type="EMBL" id="CAB4193425.1"/>
    </source>
</evidence>
<gene>
    <name evidence="5" type="ORF">UFOVP1119_97</name>
    <name evidence="6" type="ORF">UFOVP1238_71</name>
</gene>
<keyword evidence="1" id="KW-0118">Viral capsid assembly</keyword>
<keyword evidence="3" id="KW-0231">Viral genome packaging</keyword>
<evidence type="ECO:0000256" key="2">
    <source>
        <dbReference type="ARBA" id="ARBA00023009"/>
    </source>
</evidence>
<proteinExistence type="predicted"/>
<keyword evidence="2" id="KW-1171">Viral genome ejection through host cell envelope</keyword>
<dbReference type="EMBL" id="LR797198">
    <property type="protein sequence ID" value="CAB4193425.1"/>
    <property type="molecule type" value="Genomic_DNA"/>
</dbReference>
<sequence length="531" mass="60409">MESPKITIMDNDDESNLINVRSNSDYQLISKSEDSFEDPFAQPWEQIRKAEGLGANFRRQATRLEKSFTGREDAKSKKLDPLDLTGYSLFQIVQPPYNMLYLAQLYDVSPYHHSAVNAKAANVVGLGYKFEETFRTTMKVEEAMDSENPKKLDKLRSRIELAKVELREYFESLNSSDSFIENMKKVFIDLESTGNAYLEVGRTSTGKIGYVGHIPTTTMRIRRHRDGFVQVVYNRYTFFRNFGDTQTPDQIGTDPQPNEVIHFKIFTPSNTYYGVPDIMAAKNAVAGDEFAQRFNLDYFENKAVPRYIITVKGAKLTADSERKLLEFFQTGLKGRNHRTLYIPLPSDGEQSRVEFNMEPIEAGVQDSSFKNYAVENRDRILISHRVPISKIGMPQGVSLANAKDADKTFKEQVCRPRQEELENKINMIVKEFTDAFVIRFNELALTDEETQSRIDDRYLKDQVITPNEVRARRGMAPLSGGDEVLEINPKAAQDAASDASGNKTRSQERVLNAPDKMGTARNPKGEGRTQE</sequence>
<name>A0A6J5RML0_9CAUD</name>
<keyword evidence="2" id="KW-1160">Virus entry into host cell</keyword>
<feature type="region of interest" description="Disordered" evidence="4">
    <location>
        <begin position="477"/>
        <end position="531"/>
    </location>
</feature>
<reference evidence="6" key="1">
    <citation type="submission" date="2020-05" db="EMBL/GenBank/DDBJ databases">
        <authorList>
            <person name="Chiriac C."/>
            <person name="Salcher M."/>
            <person name="Ghai R."/>
            <person name="Kavagutti S V."/>
        </authorList>
    </citation>
    <scope>NUCLEOTIDE SEQUENCE</scope>
</reference>
<accession>A0A6J5RML0</accession>
<keyword evidence="1" id="KW-1188">Viral release from host cell</keyword>
<keyword evidence="2" id="KW-1162">Viral penetration into host cytoplasm</keyword>
<dbReference type="Pfam" id="PF04860">
    <property type="entry name" value="Phage_portal"/>
    <property type="match status" value="1"/>
</dbReference>
<dbReference type="InterPro" id="IPR006944">
    <property type="entry name" value="Phage/GTA_portal"/>
</dbReference>
<evidence type="ECO:0000256" key="1">
    <source>
        <dbReference type="ARBA" id="ARBA00022950"/>
    </source>
</evidence>
<evidence type="ECO:0000256" key="4">
    <source>
        <dbReference type="SAM" id="MobiDB-lite"/>
    </source>
</evidence>
<evidence type="ECO:0000313" key="5">
    <source>
        <dbReference type="EMBL" id="CAB4185673.1"/>
    </source>
</evidence>
<organism evidence="6">
    <name type="scientific">uncultured Caudovirales phage</name>
    <dbReference type="NCBI Taxonomy" id="2100421"/>
    <lineage>
        <taxon>Viruses</taxon>
        <taxon>Duplodnaviria</taxon>
        <taxon>Heunggongvirae</taxon>
        <taxon>Uroviricota</taxon>
        <taxon>Caudoviricetes</taxon>
        <taxon>Peduoviridae</taxon>
        <taxon>Maltschvirus</taxon>
        <taxon>Maltschvirus maltsch</taxon>
    </lineage>
</organism>